<organism evidence="3 4">
    <name type="scientific">Halococcus dombrowskii</name>
    <dbReference type="NCBI Taxonomy" id="179637"/>
    <lineage>
        <taxon>Archaea</taxon>
        <taxon>Methanobacteriati</taxon>
        <taxon>Methanobacteriota</taxon>
        <taxon>Stenosarchaea group</taxon>
        <taxon>Halobacteria</taxon>
        <taxon>Halobacteriales</taxon>
        <taxon>Halococcaceae</taxon>
        <taxon>Halococcus</taxon>
    </lineage>
</organism>
<protein>
    <submittedName>
        <fullName evidence="3">Right-handed parallel beta-helix repeat-containing protein</fullName>
    </submittedName>
</protein>
<gene>
    <name evidence="3" type="ORF">MUK72_03020</name>
</gene>
<sequence>MGVAAGGFTVSSGAVAGETEDDCDIYVNDDGGGDEGEDGEDEEDRENADYRSIQAAENAAGPGETICVAPGTYRESVGIDTPNLTITSTEDREEVDVIGQEGASSATISIDADGVTFDGISVHNPDRLIGVKVERGVSGATVSNTLVSDVGPTGRLGVTGILAGGNNEDLVFDGNTVESLQQAGEGPFNPSTNGIFIDNNGSESTNVVITNNEIKDLTSEYASIGILTQDATDVRIEGNSVRDVSADDPDGIDFATGINVDGGSNVTVRRNDVRDVTSDDGLGAAFVADGSISDLTVTANNLVSRIGFGNNTASTLDATCNYWGSSSGPYDASDADSQQDNPDGEGSDIAENPGAVDFTPWSTAPIDGDDEDDEIQDGSCSGGIDQDEGEEDEGEEEEDEGEDREGDGGERDEDGDEDDNEESDEEEEDED</sequence>
<dbReference type="Proteomes" id="UP000830542">
    <property type="component" value="Chromosome"/>
</dbReference>
<proteinExistence type="predicted"/>
<reference evidence="3" key="1">
    <citation type="submission" date="2022-04" db="EMBL/GenBank/DDBJ databases">
        <title>Sequencing and genomic assembly of Halococcus dombrowskii.</title>
        <authorList>
            <person name="Lim S.W."/>
            <person name="MacLea K.S."/>
        </authorList>
    </citation>
    <scope>NUCLEOTIDE SEQUENCE</scope>
    <source>
        <strain evidence="3">H4</strain>
    </source>
</reference>
<dbReference type="SMART" id="SM00710">
    <property type="entry name" value="PbH1"/>
    <property type="match status" value="6"/>
</dbReference>
<accession>A0AAX3ANA4</accession>
<dbReference type="Pfam" id="PF13229">
    <property type="entry name" value="Beta_helix"/>
    <property type="match status" value="1"/>
</dbReference>
<dbReference type="AlphaFoldDB" id="A0AAX3ANA4"/>
<evidence type="ECO:0000256" key="1">
    <source>
        <dbReference type="SAM" id="MobiDB-lite"/>
    </source>
</evidence>
<dbReference type="InterPro" id="IPR011050">
    <property type="entry name" value="Pectin_lyase_fold/virulence"/>
</dbReference>
<name>A0AAX3ANA4_HALDO</name>
<feature type="compositionally biased region" description="Acidic residues" evidence="1">
    <location>
        <begin position="385"/>
        <end position="431"/>
    </location>
</feature>
<dbReference type="KEGG" id="hdo:MUK72_03020"/>
<feature type="region of interest" description="Disordered" evidence="1">
    <location>
        <begin position="328"/>
        <end position="431"/>
    </location>
</feature>
<dbReference type="InterPro" id="IPR006626">
    <property type="entry name" value="PbH1"/>
</dbReference>
<dbReference type="EMBL" id="CP095005">
    <property type="protein sequence ID" value="UOO95687.1"/>
    <property type="molecule type" value="Genomic_DNA"/>
</dbReference>
<feature type="region of interest" description="Disordered" evidence="1">
    <location>
        <begin position="1"/>
        <end position="50"/>
    </location>
</feature>
<dbReference type="Gene3D" id="2.160.20.10">
    <property type="entry name" value="Single-stranded right-handed beta-helix, Pectin lyase-like"/>
    <property type="match status" value="1"/>
</dbReference>
<evidence type="ECO:0000313" key="3">
    <source>
        <dbReference type="EMBL" id="UOO95687.1"/>
    </source>
</evidence>
<feature type="compositionally biased region" description="Acidic residues" evidence="1">
    <location>
        <begin position="31"/>
        <end position="46"/>
    </location>
</feature>
<dbReference type="InterPro" id="IPR039448">
    <property type="entry name" value="Beta_helix"/>
</dbReference>
<dbReference type="SUPFAM" id="SSF51126">
    <property type="entry name" value="Pectin lyase-like"/>
    <property type="match status" value="1"/>
</dbReference>
<keyword evidence="4" id="KW-1185">Reference proteome</keyword>
<dbReference type="RefSeq" id="WP_244703806.1">
    <property type="nucleotide sequence ID" value="NZ_BAAADN010000022.1"/>
</dbReference>
<feature type="domain" description="Right handed beta helix" evidence="2">
    <location>
        <begin position="136"/>
        <end position="306"/>
    </location>
</feature>
<feature type="compositionally biased region" description="Acidic residues" evidence="1">
    <location>
        <begin position="367"/>
        <end position="376"/>
    </location>
</feature>
<dbReference type="InterPro" id="IPR012334">
    <property type="entry name" value="Pectin_lyas_fold"/>
</dbReference>
<evidence type="ECO:0000313" key="4">
    <source>
        <dbReference type="Proteomes" id="UP000830542"/>
    </source>
</evidence>
<evidence type="ECO:0000259" key="2">
    <source>
        <dbReference type="Pfam" id="PF13229"/>
    </source>
</evidence>
<dbReference type="GeneID" id="71760786"/>